<keyword evidence="1" id="KW-0812">Transmembrane</keyword>
<dbReference type="OrthoDB" id="44002at2157"/>
<evidence type="ECO:0000313" key="2">
    <source>
        <dbReference type="EMBL" id="ASJ00855.1"/>
    </source>
</evidence>
<dbReference type="InterPro" id="IPR018650">
    <property type="entry name" value="STSV1_Orf64"/>
</dbReference>
<dbReference type="EMBL" id="CP014855">
    <property type="protein sequence ID" value="ASJ00855.1"/>
    <property type="molecule type" value="Genomic_DNA"/>
</dbReference>
<feature type="transmembrane region" description="Helical" evidence="1">
    <location>
        <begin position="307"/>
        <end position="323"/>
    </location>
</feature>
<keyword evidence="1" id="KW-0472">Membrane</keyword>
<dbReference type="KEGG" id="tgg:A3K92_04850"/>
<sequence length="372" mass="42359">MRAERKFALISSLMTALLVAYTLVRAEVYGVFHVKDIDLVIFEESLKTTLSGEGFFFNHWEWNHWRAWSHFGTHNSPILFLLLPVYALFPSEYTLMILQDLMVPLSAFALFSFARKVLGDEEKALAVSIAFLLNPLTHAIVRYDFRPDVLAVPFMFLFASYAAEGKTKKQLLAALLILSVKEDAGLFLVAYSIFEVLSKHGFNVKGWLGEKKVIGFALLGLVWIAVSIFLVIPNFNESHEYFYFMLYQPGGDRGIILLVALAKLTVLMLSLAFLPLKKPAYWLPLAFLWSENAFAKRLEQAAIGFQYDYQLLPMAFIVLVYALRENDTPRTTHLLVASLLSMLLFSPSFGLIDAYPLTIGHSLWEYLRLLHH</sequence>
<keyword evidence="1" id="KW-1133">Transmembrane helix</keyword>
<reference evidence="2 3" key="1">
    <citation type="submission" date="2016-03" db="EMBL/GenBank/DDBJ databases">
        <title>Complete genome sequence of Thermococcus gorgonarius.</title>
        <authorList>
            <person name="Oger P.M."/>
        </authorList>
    </citation>
    <scope>NUCLEOTIDE SEQUENCE [LARGE SCALE GENOMIC DNA]</scope>
    <source>
        <strain evidence="2 3">W-12</strain>
    </source>
</reference>
<evidence type="ECO:0000256" key="1">
    <source>
        <dbReference type="SAM" id="Phobius"/>
    </source>
</evidence>
<accession>A0A2Z2M8Q4</accession>
<feature type="transmembrane region" description="Helical" evidence="1">
    <location>
        <begin position="335"/>
        <end position="357"/>
    </location>
</feature>
<dbReference type="Pfam" id="PF09852">
    <property type="entry name" value="DUF2079"/>
    <property type="match status" value="1"/>
</dbReference>
<gene>
    <name evidence="2" type="ORF">A3K92_04850</name>
</gene>
<dbReference type="AlphaFoldDB" id="A0A2Z2M8Q4"/>
<name>A0A2Z2M8Q4_THEGO</name>
<dbReference type="GeneID" id="33331855"/>
<evidence type="ECO:0008006" key="4">
    <source>
        <dbReference type="Google" id="ProtNLM"/>
    </source>
</evidence>
<organism evidence="2 3">
    <name type="scientific">Thermococcus gorgonarius</name>
    <dbReference type="NCBI Taxonomy" id="71997"/>
    <lineage>
        <taxon>Archaea</taxon>
        <taxon>Methanobacteriati</taxon>
        <taxon>Methanobacteriota</taxon>
        <taxon>Thermococci</taxon>
        <taxon>Thermococcales</taxon>
        <taxon>Thermococcaceae</taxon>
        <taxon>Thermococcus</taxon>
    </lineage>
</organism>
<dbReference type="Proteomes" id="UP000250134">
    <property type="component" value="Chromosome"/>
</dbReference>
<evidence type="ECO:0000313" key="3">
    <source>
        <dbReference type="Proteomes" id="UP000250134"/>
    </source>
</evidence>
<proteinExistence type="predicted"/>
<feature type="transmembrane region" description="Helical" evidence="1">
    <location>
        <begin position="171"/>
        <end position="194"/>
    </location>
</feature>
<protein>
    <recommendedName>
        <fullName evidence="4">Glycosyltransferase RgtA/B/C/D-like domain-containing protein</fullName>
    </recommendedName>
</protein>
<dbReference type="RefSeq" id="WP_088885190.1">
    <property type="nucleotide sequence ID" value="NZ_CP014855.1"/>
</dbReference>
<feature type="transmembrane region" description="Helical" evidence="1">
    <location>
        <begin position="255"/>
        <end position="276"/>
    </location>
</feature>
<feature type="transmembrane region" description="Helical" evidence="1">
    <location>
        <begin position="214"/>
        <end position="235"/>
    </location>
</feature>
<keyword evidence="3" id="KW-1185">Reference proteome</keyword>